<dbReference type="AlphaFoldDB" id="A0A9W9WMH6"/>
<keyword evidence="2" id="KW-1133">Transmembrane helix</keyword>
<reference evidence="3" key="1">
    <citation type="submission" date="2022-12" db="EMBL/GenBank/DDBJ databases">
        <authorList>
            <person name="Petersen C."/>
        </authorList>
    </citation>
    <scope>NUCLEOTIDE SEQUENCE</scope>
    <source>
        <strain evidence="3">IBT 17660</strain>
    </source>
</reference>
<proteinExistence type="predicted"/>
<evidence type="ECO:0000256" key="1">
    <source>
        <dbReference type="SAM" id="MobiDB-lite"/>
    </source>
</evidence>
<organism evidence="3 4">
    <name type="scientific">Penicillium desertorum</name>
    <dbReference type="NCBI Taxonomy" id="1303715"/>
    <lineage>
        <taxon>Eukaryota</taxon>
        <taxon>Fungi</taxon>
        <taxon>Dikarya</taxon>
        <taxon>Ascomycota</taxon>
        <taxon>Pezizomycotina</taxon>
        <taxon>Eurotiomycetes</taxon>
        <taxon>Eurotiomycetidae</taxon>
        <taxon>Eurotiales</taxon>
        <taxon>Aspergillaceae</taxon>
        <taxon>Penicillium</taxon>
    </lineage>
</organism>
<evidence type="ECO:0000313" key="4">
    <source>
        <dbReference type="Proteomes" id="UP001147760"/>
    </source>
</evidence>
<protein>
    <submittedName>
        <fullName evidence="3">Uncharacterized protein</fullName>
    </submittedName>
</protein>
<feature type="region of interest" description="Disordered" evidence="1">
    <location>
        <begin position="54"/>
        <end position="188"/>
    </location>
</feature>
<dbReference type="Proteomes" id="UP001147760">
    <property type="component" value="Unassembled WGS sequence"/>
</dbReference>
<keyword evidence="2" id="KW-0812">Transmembrane</keyword>
<evidence type="ECO:0000313" key="3">
    <source>
        <dbReference type="EMBL" id="KAJ5470219.1"/>
    </source>
</evidence>
<evidence type="ECO:0000256" key="2">
    <source>
        <dbReference type="SAM" id="Phobius"/>
    </source>
</evidence>
<reference evidence="3" key="2">
    <citation type="journal article" date="2023" name="IMA Fungus">
        <title>Comparative genomic study of the Penicillium genus elucidates a diverse pangenome and 15 lateral gene transfer events.</title>
        <authorList>
            <person name="Petersen C."/>
            <person name="Sorensen T."/>
            <person name="Nielsen M.R."/>
            <person name="Sondergaard T.E."/>
            <person name="Sorensen J.L."/>
            <person name="Fitzpatrick D.A."/>
            <person name="Frisvad J.C."/>
            <person name="Nielsen K.L."/>
        </authorList>
    </citation>
    <scope>NUCLEOTIDE SEQUENCE</scope>
    <source>
        <strain evidence="3">IBT 17660</strain>
    </source>
</reference>
<feature type="transmembrane region" description="Helical" evidence="2">
    <location>
        <begin position="6"/>
        <end position="28"/>
    </location>
</feature>
<dbReference type="OrthoDB" id="4347919at2759"/>
<sequence length="209" mass="23167">MAEASLAFPAICLALSFLFVVAVYNAAIMQHLRTFQRRVVLPAYQQIARKLLNHNRGSQSSQNHMSSAGYEPVNLDTKDEEEQHPPPPATSSMSSSDYHRYGDNPALDTVNIFSESGNGQINSHGLTTSYAGGPYRPRRRPTFAELGESPTNSLSPSPPGSPVSSDEYDSDWSNSAADEPVFEPRNPVEDIPVWEFEVERPIYTIDHQE</sequence>
<keyword evidence="2" id="KW-0472">Membrane</keyword>
<gene>
    <name evidence="3" type="ORF">N7530_007576</name>
</gene>
<accession>A0A9W9WMH6</accession>
<feature type="compositionally biased region" description="Polar residues" evidence="1">
    <location>
        <begin position="55"/>
        <end position="66"/>
    </location>
</feature>
<name>A0A9W9WMH6_9EURO</name>
<keyword evidence="4" id="KW-1185">Reference proteome</keyword>
<comment type="caution">
    <text evidence="3">The sequence shown here is derived from an EMBL/GenBank/DDBJ whole genome shotgun (WGS) entry which is preliminary data.</text>
</comment>
<feature type="compositionally biased region" description="Polar residues" evidence="1">
    <location>
        <begin position="111"/>
        <end position="130"/>
    </location>
</feature>
<dbReference type="EMBL" id="JAPWDO010000005">
    <property type="protein sequence ID" value="KAJ5470219.1"/>
    <property type="molecule type" value="Genomic_DNA"/>
</dbReference>